<comment type="subcellular location">
    <subcellularLocation>
        <location evidence="1 6">Secreted</location>
        <location evidence="1 6">Cell wall</location>
    </subcellularLocation>
</comment>
<dbReference type="InParanoid" id="A0A0H2RYK1"/>
<dbReference type="EMBL" id="KQ085942">
    <property type="protein sequence ID" value="KLO14558.1"/>
    <property type="molecule type" value="Genomic_DNA"/>
</dbReference>
<dbReference type="CDD" id="cd23507">
    <property type="entry name" value="hydrophobin_I"/>
    <property type="match status" value="1"/>
</dbReference>
<reference evidence="7 8" key="1">
    <citation type="submission" date="2015-04" db="EMBL/GenBank/DDBJ databases">
        <title>Complete genome sequence of Schizopora paradoxa KUC8140, a cosmopolitan wood degrader in East Asia.</title>
        <authorList>
            <consortium name="DOE Joint Genome Institute"/>
            <person name="Min B."/>
            <person name="Park H."/>
            <person name="Jang Y."/>
            <person name="Kim J.-J."/>
            <person name="Kim K.H."/>
            <person name="Pangilinan J."/>
            <person name="Lipzen A."/>
            <person name="Riley R."/>
            <person name="Grigoriev I.V."/>
            <person name="Spatafora J.W."/>
            <person name="Choi I.-G."/>
        </authorList>
    </citation>
    <scope>NUCLEOTIDE SEQUENCE [LARGE SCALE GENOMIC DNA]</scope>
    <source>
        <strain evidence="7 8">KUC8140</strain>
    </source>
</reference>
<evidence type="ECO:0000256" key="1">
    <source>
        <dbReference type="ARBA" id="ARBA00004191"/>
    </source>
</evidence>
<dbReference type="AlphaFoldDB" id="A0A0H2RYK1"/>
<gene>
    <name evidence="7" type="ORF">SCHPADRAFT_889213</name>
</gene>
<proteinExistence type="inferred from homology"/>
<dbReference type="OrthoDB" id="4225815at2759"/>
<keyword evidence="8" id="KW-1185">Reference proteome</keyword>
<protein>
    <recommendedName>
        <fullName evidence="6">Hydrophobin</fullName>
    </recommendedName>
</protein>
<dbReference type="STRING" id="27342.A0A0H2RYK1"/>
<keyword evidence="4 6" id="KW-0964">Secreted</keyword>
<evidence type="ECO:0000256" key="2">
    <source>
        <dbReference type="ARBA" id="ARBA00010446"/>
    </source>
</evidence>
<evidence type="ECO:0000256" key="6">
    <source>
        <dbReference type="RuleBase" id="RU365009"/>
    </source>
</evidence>
<dbReference type="InterPro" id="IPR001338">
    <property type="entry name" value="Class_I_Hydrophobin"/>
</dbReference>
<keyword evidence="5 6" id="KW-1015">Disulfide bond</keyword>
<sequence>MFFNKFAALALVPLFAVATPTPPAVNQCNTGSVQCCNSVQDANSPSIANLLGPLGVVVSGITGQVGVTCNPITIIGVSGTSCTSQPVCCENNSFNGLVALGCTPININL</sequence>
<dbReference type="GO" id="GO:0009277">
    <property type="term" value="C:fungal-type cell wall"/>
    <property type="evidence" value="ECO:0007669"/>
    <property type="project" value="InterPro"/>
</dbReference>
<dbReference type="Proteomes" id="UP000053477">
    <property type="component" value="Unassembled WGS sequence"/>
</dbReference>
<evidence type="ECO:0000313" key="7">
    <source>
        <dbReference type="EMBL" id="KLO14558.1"/>
    </source>
</evidence>
<dbReference type="GO" id="GO:0005199">
    <property type="term" value="F:structural constituent of cell wall"/>
    <property type="evidence" value="ECO:0007669"/>
    <property type="project" value="InterPro"/>
</dbReference>
<evidence type="ECO:0000256" key="4">
    <source>
        <dbReference type="ARBA" id="ARBA00022525"/>
    </source>
</evidence>
<keyword evidence="6" id="KW-0732">Signal</keyword>
<feature type="signal peptide" evidence="6">
    <location>
        <begin position="1"/>
        <end position="18"/>
    </location>
</feature>
<feature type="chain" id="PRO_5013986934" description="Hydrophobin" evidence="6">
    <location>
        <begin position="19"/>
        <end position="109"/>
    </location>
</feature>
<organism evidence="7 8">
    <name type="scientific">Schizopora paradoxa</name>
    <dbReference type="NCBI Taxonomy" id="27342"/>
    <lineage>
        <taxon>Eukaryota</taxon>
        <taxon>Fungi</taxon>
        <taxon>Dikarya</taxon>
        <taxon>Basidiomycota</taxon>
        <taxon>Agaricomycotina</taxon>
        <taxon>Agaricomycetes</taxon>
        <taxon>Hymenochaetales</taxon>
        <taxon>Schizoporaceae</taxon>
        <taxon>Schizopora</taxon>
    </lineage>
</organism>
<accession>A0A0H2RYK1</accession>
<dbReference type="Pfam" id="PF01185">
    <property type="entry name" value="Hydrophobin"/>
    <property type="match status" value="1"/>
</dbReference>
<evidence type="ECO:0000256" key="5">
    <source>
        <dbReference type="ARBA" id="ARBA00023157"/>
    </source>
</evidence>
<name>A0A0H2RYK1_9AGAM</name>
<evidence type="ECO:0000313" key="8">
    <source>
        <dbReference type="Proteomes" id="UP000053477"/>
    </source>
</evidence>
<comment type="similarity">
    <text evidence="2 6">Belongs to the fungal hydrophobin family.</text>
</comment>
<evidence type="ECO:0000256" key="3">
    <source>
        <dbReference type="ARBA" id="ARBA00022512"/>
    </source>
</evidence>
<keyword evidence="3 6" id="KW-0134">Cell wall</keyword>
<dbReference type="SMART" id="SM00075">
    <property type="entry name" value="HYDRO"/>
    <property type="match status" value="1"/>
</dbReference>